<sequence length="253" mass="28746">MTSFHSELYRLAGYSKKTNPEILLSAERMPICELAAPETNTGYSCIFNWASMRYSFISDSVKSILGYDKSKFFEKGLDFSLSIIHQADLQKLRELHLAIFNYYYNTPSGQRSKLRFSYNLRIITANNSIIHILRQSTFSGFTSDGKPILEYINSTDITSFGYHSMVLTVHRLSATGIYVKCYERKFGETELLLSERERQVLELARQGLTTKQIAQQLYLSVETVKSHRKHIIAKAGGGNITTAINRLIGKSAL</sequence>
<dbReference type="Pfam" id="PF08447">
    <property type="entry name" value="PAS_3"/>
    <property type="match status" value="1"/>
</dbReference>
<keyword evidence="1" id="KW-0805">Transcription regulation</keyword>
<gene>
    <name evidence="5" type="ORF">ACFSJU_13810</name>
</gene>
<reference evidence="6" key="1">
    <citation type="journal article" date="2019" name="Int. J. Syst. Evol. Microbiol.">
        <title>The Global Catalogue of Microorganisms (GCM) 10K type strain sequencing project: providing services to taxonomists for standard genome sequencing and annotation.</title>
        <authorList>
            <consortium name="The Broad Institute Genomics Platform"/>
            <consortium name="The Broad Institute Genome Sequencing Center for Infectious Disease"/>
            <person name="Wu L."/>
            <person name="Ma J."/>
        </authorList>
    </citation>
    <scope>NUCLEOTIDE SEQUENCE [LARGE SCALE GENOMIC DNA]</scope>
    <source>
        <strain evidence="6">KCTC 42217</strain>
    </source>
</reference>
<name>A0ABW4ZPG2_9SPHI</name>
<accession>A0ABW4ZPG2</accession>
<dbReference type="InterPro" id="IPR036388">
    <property type="entry name" value="WH-like_DNA-bd_sf"/>
</dbReference>
<keyword evidence="3" id="KW-0804">Transcription</keyword>
<dbReference type="InterPro" id="IPR016032">
    <property type="entry name" value="Sig_transdc_resp-reg_C-effctor"/>
</dbReference>
<dbReference type="SMART" id="SM00421">
    <property type="entry name" value="HTH_LUXR"/>
    <property type="match status" value="1"/>
</dbReference>
<dbReference type="Gene3D" id="1.10.10.10">
    <property type="entry name" value="Winged helix-like DNA-binding domain superfamily/Winged helix DNA-binding domain"/>
    <property type="match status" value="1"/>
</dbReference>
<dbReference type="PROSITE" id="PS00622">
    <property type="entry name" value="HTH_LUXR_1"/>
    <property type="match status" value="1"/>
</dbReference>
<organism evidence="5 6">
    <name type="scientific">Paradesertivirga mongoliensis</name>
    <dbReference type="NCBI Taxonomy" id="2100740"/>
    <lineage>
        <taxon>Bacteria</taxon>
        <taxon>Pseudomonadati</taxon>
        <taxon>Bacteroidota</taxon>
        <taxon>Sphingobacteriia</taxon>
        <taxon>Sphingobacteriales</taxon>
        <taxon>Sphingobacteriaceae</taxon>
        <taxon>Paradesertivirga</taxon>
    </lineage>
</organism>
<dbReference type="Pfam" id="PF00196">
    <property type="entry name" value="GerE"/>
    <property type="match status" value="1"/>
</dbReference>
<dbReference type="EMBL" id="JBHUHZ010000002">
    <property type="protein sequence ID" value="MFD2163479.1"/>
    <property type="molecule type" value="Genomic_DNA"/>
</dbReference>
<dbReference type="PRINTS" id="PR00038">
    <property type="entry name" value="HTHLUXR"/>
</dbReference>
<dbReference type="PROSITE" id="PS50043">
    <property type="entry name" value="HTH_LUXR_2"/>
    <property type="match status" value="1"/>
</dbReference>
<protein>
    <submittedName>
        <fullName evidence="5">Response regulator transcription factor</fullName>
    </submittedName>
</protein>
<evidence type="ECO:0000256" key="3">
    <source>
        <dbReference type="ARBA" id="ARBA00023163"/>
    </source>
</evidence>
<keyword evidence="2" id="KW-0238">DNA-binding</keyword>
<evidence type="ECO:0000313" key="5">
    <source>
        <dbReference type="EMBL" id="MFD2163479.1"/>
    </source>
</evidence>
<dbReference type="CDD" id="cd06170">
    <property type="entry name" value="LuxR_C_like"/>
    <property type="match status" value="1"/>
</dbReference>
<evidence type="ECO:0000259" key="4">
    <source>
        <dbReference type="PROSITE" id="PS50043"/>
    </source>
</evidence>
<dbReference type="InterPro" id="IPR000792">
    <property type="entry name" value="Tscrpt_reg_LuxR_C"/>
</dbReference>
<dbReference type="PANTHER" id="PTHR44688:SF16">
    <property type="entry name" value="DNA-BINDING TRANSCRIPTIONAL ACTIVATOR DEVR_DOSR"/>
    <property type="match status" value="1"/>
</dbReference>
<evidence type="ECO:0000256" key="1">
    <source>
        <dbReference type="ARBA" id="ARBA00023015"/>
    </source>
</evidence>
<proteinExistence type="predicted"/>
<keyword evidence="6" id="KW-1185">Reference proteome</keyword>
<feature type="domain" description="HTH luxR-type" evidence="4">
    <location>
        <begin position="186"/>
        <end position="251"/>
    </location>
</feature>
<dbReference type="Gene3D" id="3.30.450.20">
    <property type="entry name" value="PAS domain"/>
    <property type="match status" value="1"/>
</dbReference>
<dbReference type="Proteomes" id="UP001597387">
    <property type="component" value="Unassembled WGS sequence"/>
</dbReference>
<evidence type="ECO:0000313" key="6">
    <source>
        <dbReference type="Proteomes" id="UP001597387"/>
    </source>
</evidence>
<dbReference type="SUPFAM" id="SSF46894">
    <property type="entry name" value="C-terminal effector domain of the bipartite response regulators"/>
    <property type="match status" value="1"/>
</dbReference>
<evidence type="ECO:0000256" key="2">
    <source>
        <dbReference type="ARBA" id="ARBA00023125"/>
    </source>
</evidence>
<comment type="caution">
    <text evidence="5">The sequence shown here is derived from an EMBL/GenBank/DDBJ whole genome shotgun (WGS) entry which is preliminary data.</text>
</comment>
<dbReference type="RefSeq" id="WP_255900806.1">
    <property type="nucleotide sequence ID" value="NZ_JAFMZO010000002.1"/>
</dbReference>
<dbReference type="InterPro" id="IPR013655">
    <property type="entry name" value="PAS_fold_3"/>
</dbReference>
<dbReference type="PANTHER" id="PTHR44688">
    <property type="entry name" value="DNA-BINDING TRANSCRIPTIONAL ACTIVATOR DEVR_DOSR"/>
    <property type="match status" value="1"/>
</dbReference>